<organism evidence="1">
    <name type="scientific">marine sediment metagenome</name>
    <dbReference type="NCBI Taxonomy" id="412755"/>
    <lineage>
        <taxon>unclassified sequences</taxon>
        <taxon>metagenomes</taxon>
        <taxon>ecological metagenomes</taxon>
    </lineage>
</organism>
<name>X0XTM3_9ZZZZ</name>
<sequence>MVYPDGTVICKDLDDKSYLFRILAVMSGEKWCHPKSWYSKELQDKLKKRAKKVARELIKEGKANRVVFVDDVHFKFPHFHIQVCLQ</sequence>
<protein>
    <submittedName>
        <fullName evidence="1">Uncharacterized protein</fullName>
    </submittedName>
</protein>
<dbReference type="AlphaFoldDB" id="X0XTM3"/>
<accession>X0XTM3</accession>
<reference evidence="1" key="1">
    <citation type="journal article" date="2014" name="Front. Microbiol.">
        <title>High frequency of phylogenetically diverse reductive dehalogenase-homologous genes in deep subseafloor sedimentary metagenomes.</title>
        <authorList>
            <person name="Kawai M."/>
            <person name="Futagami T."/>
            <person name="Toyoda A."/>
            <person name="Takaki Y."/>
            <person name="Nishi S."/>
            <person name="Hori S."/>
            <person name="Arai W."/>
            <person name="Tsubouchi T."/>
            <person name="Morono Y."/>
            <person name="Uchiyama I."/>
            <person name="Ito T."/>
            <person name="Fujiyama A."/>
            <person name="Inagaki F."/>
            <person name="Takami H."/>
        </authorList>
    </citation>
    <scope>NUCLEOTIDE SEQUENCE</scope>
    <source>
        <strain evidence="1">Expedition CK06-06</strain>
    </source>
</reference>
<comment type="caution">
    <text evidence="1">The sequence shown here is derived from an EMBL/GenBank/DDBJ whole genome shotgun (WGS) entry which is preliminary data.</text>
</comment>
<dbReference type="EMBL" id="BARS01031249">
    <property type="protein sequence ID" value="GAG28226.1"/>
    <property type="molecule type" value="Genomic_DNA"/>
</dbReference>
<evidence type="ECO:0000313" key="1">
    <source>
        <dbReference type="EMBL" id="GAG28226.1"/>
    </source>
</evidence>
<proteinExistence type="predicted"/>
<gene>
    <name evidence="1" type="ORF">S01H1_48650</name>
</gene>